<dbReference type="EMBL" id="VUOE01000002">
    <property type="protein sequence ID" value="KAA2216410.1"/>
    <property type="molecule type" value="Genomic_DNA"/>
</dbReference>
<dbReference type="RefSeq" id="WP_154918566.1">
    <property type="nucleotide sequence ID" value="NZ_JAZDDF010000009.1"/>
</dbReference>
<proteinExistence type="predicted"/>
<keyword evidence="4" id="KW-1185">Reference proteome</keyword>
<name>A0A5B2TSM5_9FLAO</name>
<protein>
    <submittedName>
        <fullName evidence="1">DUF4177 domain-containing protein</fullName>
    </submittedName>
</protein>
<organism evidence="1 3">
    <name type="scientific">Maribacter flavus</name>
    <dbReference type="NCBI Taxonomy" id="1658664"/>
    <lineage>
        <taxon>Bacteria</taxon>
        <taxon>Pseudomonadati</taxon>
        <taxon>Bacteroidota</taxon>
        <taxon>Flavobacteriia</taxon>
        <taxon>Flavobacteriales</taxon>
        <taxon>Flavobacteriaceae</taxon>
        <taxon>Maribacter</taxon>
    </lineage>
</organism>
<evidence type="ECO:0000313" key="1">
    <source>
        <dbReference type="EMBL" id="KAA2216410.1"/>
    </source>
</evidence>
<comment type="caution">
    <text evidence="1">The sequence shown here is derived from an EMBL/GenBank/DDBJ whole genome shotgun (WGS) entry which is preliminary data.</text>
</comment>
<dbReference type="Proteomes" id="UP001343698">
    <property type="component" value="Unassembled WGS sequence"/>
</dbReference>
<evidence type="ECO:0000313" key="2">
    <source>
        <dbReference type="EMBL" id="MEE1973895.1"/>
    </source>
</evidence>
<sequence>MKEYKVISWSVGLTNNNQRLEDTLNEYGRQGWRVVDLDHDRSRIVFERDKNR</sequence>
<dbReference type="EMBL" id="JAZDDF010000009">
    <property type="protein sequence ID" value="MEE1973895.1"/>
    <property type="molecule type" value="Genomic_DNA"/>
</dbReference>
<gene>
    <name evidence="1" type="ORF">F0361_10390</name>
    <name evidence="2" type="ORF">V1H85_15645</name>
</gene>
<dbReference type="Pfam" id="PF13783">
    <property type="entry name" value="DUF4177"/>
    <property type="match status" value="1"/>
</dbReference>
<dbReference type="AlphaFoldDB" id="A0A5B2TSM5"/>
<dbReference type="Proteomes" id="UP000323188">
    <property type="component" value="Unassembled WGS sequence"/>
</dbReference>
<reference evidence="2 4" key="2">
    <citation type="submission" date="2024-01" db="EMBL/GenBank/DDBJ databases">
        <title>Maribacter spp. originated from different algae showed divergent polysaccharides utilization ability.</title>
        <authorList>
            <person name="Wang H."/>
            <person name="Wu Y."/>
        </authorList>
    </citation>
    <scope>NUCLEOTIDE SEQUENCE [LARGE SCALE GENOMIC DNA]</scope>
    <source>
        <strain evidence="2 4">KPT27_14</strain>
    </source>
</reference>
<evidence type="ECO:0000313" key="4">
    <source>
        <dbReference type="Proteomes" id="UP001343698"/>
    </source>
</evidence>
<dbReference type="InterPro" id="IPR025234">
    <property type="entry name" value="YjzH-like"/>
</dbReference>
<reference evidence="1 3" key="1">
    <citation type="submission" date="2019-09" db="EMBL/GenBank/DDBJ databases">
        <authorList>
            <person name="Khan S.A."/>
            <person name="Jeon C.O."/>
            <person name="Chun B.H."/>
            <person name="Jeong S.E."/>
        </authorList>
    </citation>
    <scope>NUCLEOTIDE SEQUENCE [LARGE SCALE GENOMIC DNA]</scope>
    <source>
        <strain evidence="1 3">KCTC 42508</strain>
    </source>
</reference>
<evidence type="ECO:0000313" key="3">
    <source>
        <dbReference type="Proteomes" id="UP000323188"/>
    </source>
</evidence>
<accession>A0A5B2TSM5</accession>